<dbReference type="Pfam" id="PF04247">
    <property type="entry name" value="SirB"/>
    <property type="match status" value="1"/>
</dbReference>
<evidence type="ECO:0008006" key="4">
    <source>
        <dbReference type="Google" id="ProtNLM"/>
    </source>
</evidence>
<comment type="caution">
    <text evidence="2">The sequence shown here is derived from an EMBL/GenBank/DDBJ whole genome shotgun (WGS) entry which is preliminary data.</text>
</comment>
<accession>A0A1T0CK18</accession>
<evidence type="ECO:0000313" key="3">
    <source>
        <dbReference type="Proteomes" id="UP000191094"/>
    </source>
</evidence>
<dbReference type="STRING" id="90241.B0682_00020"/>
<dbReference type="Proteomes" id="UP000191094">
    <property type="component" value="Unassembled WGS sequence"/>
</dbReference>
<feature type="transmembrane region" description="Helical" evidence="1">
    <location>
        <begin position="62"/>
        <end position="79"/>
    </location>
</feature>
<dbReference type="InterPro" id="IPR007360">
    <property type="entry name" value="SirB"/>
</dbReference>
<protein>
    <recommendedName>
        <fullName evidence="4">Invasion protein expression up-regulator SirB</fullName>
    </recommendedName>
</protein>
<keyword evidence="1" id="KW-1133">Transmembrane helix</keyword>
<reference evidence="2 3" key="1">
    <citation type="submission" date="2017-02" db="EMBL/GenBank/DDBJ databases">
        <title>Draft genome sequence of Moraxella lincolnii CCUG 9405T type strain.</title>
        <authorList>
            <person name="Salva-Serra F."/>
            <person name="Engstrom-Jakobsson H."/>
            <person name="Thorell K."/>
            <person name="Jaen-Luchoro D."/>
            <person name="Gonzales-Siles L."/>
            <person name="Karlsson R."/>
            <person name="Yazdan S."/>
            <person name="Boulund F."/>
            <person name="Johnning A."/>
            <person name="Engstrand L."/>
            <person name="Kristiansson E."/>
            <person name="Moore E."/>
        </authorList>
    </citation>
    <scope>NUCLEOTIDE SEQUENCE [LARGE SCALE GENOMIC DNA]</scope>
    <source>
        <strain evidence="2 3">CCUG 9405</strain>
    </source>
</reference>
<evidence type="ECO:0000313" key="2">
    <source>
        <dbReference type="EMBL" id="OOS22664.1"/>
    </source>
</evidence>
<dbReference type="PIRSF" id="PIRSF005610">
    <property type="entry name" value="SirB"/>
    <property type="match status" value="1"/>
</dbReference>
<dbReference type="AlphaFoldDB" id="A0A1T0CK18"/>
<keyword evidence="1" id="KW-0812">Transmembrane</keyword>
<keyword evidence="3" id="KW-1185">Reference proteome</keyword>
<dbReference type="RefSeq" id="WP_078306067.1">
    <property type="nucleotide sequence ID" value="NZ_CP147511.1"/>
</dbReference>
<dbReference type="OrthoDB" id="6649712at2"/>
<evidence type="ECO:0000256" key="1">
    <source>
        <dbReference type="SAM" id="Phobius"/>
    </source>
</evidence>
<feature type="transmembrane region" description="Helical" evidence="1">
    <location>
        <begin position="100"/>
        <end position="120"/>
    </location>
</feature>
<keyword evidence="1" id="KW-0472">Membrane</keyword>
<gene>
    <name evidence="2" type="ORF">B0682_00020</name>
</gene>
<feature type="transmembrane region" description="Helical" evidence="1">
    <location>
        <begin position="36"/>
        <end position="56"/>
    </location>
</feature>
<name>A0A1T0CK18_9GAMM</name>
<dbReference type="EMBL" id="MUYT01000001">
    <property type="protein sequence ID" value="OOS22664.1"/>
    <property type="molecule type" value="Genomic_DNA"/>
</dbReference>
<proteinExistence type="predicted"/>
<organism evidence="2 3">
    <name type="scientific">Lwoffella lincolnii</name>
    <dbReference type="NCBI Taxonomy" id="90241"/>
    <lineage>
        <taxon>Bacteria</taxon>
        <taxon>Pseudomonadati</taxon>
        <taxon>Pseudomonadota</taxon>
        <taxon>Gammaproteobacteria</taxon>
        <taxon>Moraxellales</taxon>
        <taxon>Moraxellaceae</taxon>
        <taxon>Lwoffella</taxon>
    </lineage>
</organism>
<sequence>MKHLHMLIAVVIVLLFVYQGVMAWQGRMAHKPIKIITHIAYGVMLITGIIMLMPLLQLNVPMQWLIAKVVVFIAFISASSKAYRLAGSSNLTGNDLRIKVLMGLFVALIALVGIFGLAFIKPSNFI</sequence>
<feature type="transmembrane region" description="Helical" evidence="1">
    <location>
        <begin position="6"/>
        <end position="24"/>
    </location>
</feature>